<dbReference type="Proteomes" id="UP000183639">
    <property type="component" value="Unassembled WGS sequence"/>
</dbReference>
<name>A0A1I3CBC4_SELRU</name>
<accession>A0A1I3CBC4</accession>
<organism evidence="2 3">
    <name type="scientific">Selenomonas ruminantium</name>
    <dbReference type="NCBI Taxonomy" id="971"/>
    <lineage>
        <taxon>Bacteria</taxon>
        <taxon>Bacillati</taxon>
        <taxon>Bacillota</taxon>
        <taxon>Negativicutes</taxon>
        <taxon>Selenomonadales</taxon>
        <taxon>Selenomonadaceae</taxon>
        <taxon>Selenomonas</taxon>
    </lineage>
</organism>
<dbReference type="InterPro" id="IPR024529">
    <property type="entry name" value="ECF_trnsprt_substrate-spec"/>
</dbReference>
<protein>
    <submittedName>
        <fullName evidence="2">ECF transporter S component, folate family</fullName>
    </submittedName>
</protein>
<evidence type="ECO:0000313" key="2">
    <source>
        <dbReference type="EMBL" id="SFH71777.1"/>
    </source>
</evidence>
<dbReference type="AlphaFoldDB" id="A0A1I3CBC4"/>
<dbReference type="NCBIfam" id="TIGR04518">
    <property type="entry name" value="ECF_S_folT_fam"/>
    <property type="match status" value="1"/>
</dbReference>
<dbReference type="EMBL" id="FOQK01000003">
    <property type="protein sequence ID" value="SFH71777.1"/>
    <property type="molecule type" value="Genomic_DNA"/>
</dbReference>
<reference evidence="2 3" key="1">
    <citation type="submission" date="2016-10" db="EMBL/GenBank/DDBJ databases">
        <authorList>
            <person name="de Groot N.N."/>
        </authorList>
    </citation>
    <scope>NUCLEOTIDE SEQUENCE [LARGE SCALE GENOMIC DNA]</scope>
    <source>
        <strain evidence="2 3">Z108</strain>
    </source>
</reference>
<dbReference type="Pfam" id="PF12822">
    <property type="entry name" value="ECF_trnsprt"/>
    <property type="match status" value="1"/>
</dbReference>
<feature type="transmembrane region" description="Helical" evidence="1">
    <location>
        <begin position="104"/>
        <end position="128"/>
    </location>
</feature>
<feature type="transmembrane region" description="Helical" evidence="1">
    <location>
        <begin position="140"/>
        <end position="158"/>
    </location>
</feature>
<proteinExistence type="predicted"/>
<evidence type="ECO:0000256" key="1">
    <source>
        <dbReference type="SAM" id="Phobius"/>
    </source>
</evidence>
<dbReference type="GO" id="GO:0022857">
    <property type="term" value="F:transmembrane transporter activity"/>
    <property type="evidence" value="ECO:0007669"/>
    <property type="project" value="InterPro"/>
</dbReference>
<dbReference type="Gene3D" id="1.10.1760.20">
    <property type="match status" value="1"/>
</dbReference>
<dbReference type="OrthoDB" id="4624at2"/>
<feature type="transmembrane region" description="Helical" evidence="1">
    <location>
        <begin position="63"/>
        <end position="84"/>
    </location>
</feature>
<keyword evidence="1" id="KW-0472">Membrane</keyword>
<gene>
    <name evidence="2" type="ORF">SAMN04487861_10329</name>
</gene>
<feature type="transmembrane region" description="Helical" evidence="1">
    <location>
        <begin position="9"/>
        <end position="26"/>
    </location>
</feature>
<evidence type="ECO:0000313" key="3">
    <source>
        <dbReference type="Proteomes" id="UP000183639"/>
    </source>
</evidence>
<keyword evidence="1" id="KW-1133">Transmembrane helix</keyword>
<sequence>MQDSSTKALVYGGVFTALAILLTYVFAIQTPFVRITFGFLPLALYGALFGPWRAGIVGALTDIIGSILLSGSTFFPGFALSGYLTGWIYGWFLHTKRHITWKTAWLPFLLVMCLIHLGLNTLWLVLYYDKAAGAIFFSRLLKNLLCYPLEVSLFLLVYQHVFPLQTPKRDCSPIKR</sequence>
<feature type="transmembrane region" description="Helical" evidence="1">
    <location>
        <begin position="32"/>
        <end position="51"/>
    </location>
</feature>
<dbReference type="RefSeq" id="WP_075442060.1">
    <property type="nucleotide sequence ID" value="NZ_FOQK01000003.1"/>
</dbReference>
<keyword evidence="1" id="KW-0812">Transmembrane</keyword>
<dbReference type="InterPro" id="IPR030949">
    <property type="entry name" value="ECF_S_folate_fam"/>
</dbReference>